<sequence length="289" mass="32073">MGEPPAKTTKGQPADPSQSSGSTIADPAGHRTGGSLRHRLITRIRTPRSPRLWFEVLLIGVSYWLYSQIRNAVPQERTVALAHASDVWDFERSIGLGVEHAINHGVNSVTWLIVVMNYFYSTLHFIVTISVLAWLYLNHPGRYGPARTVVFMTTWLALLGFWLFPLAPPRLLRGGGFIDTVREHHTWGSVDQGKLSKVSNQFAAMPSLHIGWSLWCGITVATLAAPLFVRILAGLYPALTLLVIISTGNHFWLDAVGGAFVLGVAYTLAYLVYGRWVYRMPRYPQPAPG</sequence>
<feature type="transmembrane region" description="Helical" evidence="6">
    <location>
        <begin position="149"/>
        <end position="167"/>
    </location>
</feature>
<dbReference type="PANTHER" id="PTHR31310:SF7">
    <property type="entry name" value="PA-PHOSPHATASE RELATED-FAMILY PROTEIN DDB_G0268928"/>
    <property type="match status" value="1"/>
</dbReference>
<evidence type="ECO:0000313" key="9">
    <source>
        <dbReference type="Proteomes" id="UP001595765"/>
    </source>
</evidence>
<dbReference type="Proteomes" id="UP001595765">
    <property type="component" value="Unassembled WGS sequence"/>
</dbReference>
<dbReference type="EMBL" id="JBHSBB010000022">
    <property type="protein sequence ID" value="MFC4035282.1"/>
    <property type="molecule type" value="Genomic_DNA"/>
</dbReference>
<keyword evidence="2 6" id="KW-0812">Transmembrane</keyword>
<dbReference type="PANTHER" id="PTHR31310">
    <property type="match status" value="1"/>
</dbReference>
<evidence type="ECO:0000256" key="6">
    <source>
        <dbReference type="SAM" id="Phobius"/>
    </source>
</evidence>
<name>A0ABV8HW89_9ACTN</name>
<feature type="compositionally biased region" description="Polar residues" evidence="5">
    <location>
        <begin position="9"/>
        <end position="23"/>
    </location>
</feature>
<organism evidence="8 9">
    <name type="scientific">Streptomyces polygonati</name>
    <dbReference type="NCBI Taxonomy" id="1617087"/>
    <lineage>
        <taxon>Bacteria</taxon>
        <taxon>Bacillati</taxon>
        <taxon>Actinomycetota</taxon>
        <taxon>Actinomycetes</taxon>
        <taxon>Kitasatosporales</taxon>
        <taxon>Streptomycetaceae</taxon>
        <taxon>Streptomyces</taxon>
    </lineage>
</organism>
<dbReference type="CDD" id="cd03386">
    <property type="entry name" value="PAP2_Aur1_like"/>
    <property type="match status" value="1"/>
</dbReference>
<comment type="subcellular location">
    <subcellularLocation>
        <location evidence="1">Membrane</location>
        <topology evidence="1">Multi-pass membrane protein</topology>
    </subcellularLocation>
</comment>
<accession>A0ABV8HW89</accession>
<evidence type="ECO:0000313" key="8">
    <source>
        <dbReference type="EMBL" id="MFC4035282.1"/>
    </source>
</evidence>
<dbReference type="InterPro" id="IPR026841">
    <property type="entry name" value="Aur1/Ipt1"/>
</dbReference>
<feature type="region of interest" description="Disordered" evidence="5">
    <location>
        <begin position="1"/>
        <end position="34"/>
    </location>
</feature>
<dbReference type="RefSeq" id="WP_386434946.1">
    <property type="nucleotide sequence ID" value="NZ_JBHSBB010000022.1"/>
</dbReference>
<comment type="caution">
    <text evidence="8">The sequence shown here is derived from an EMBL/GenBank/DDBJ whole genome shotgun (WGS) entry which is preliminary data.</text>
</comment>
<feature type="domain" description="Inositolphosphotransferase Aur1/Ipt1" evidence="7">
    <location>
        <begin position="86"/>
        <end position="268"/>
    </location>
</feature>
<keyword evidence="4 6" id="KW-0472">Membrane</keyword>
<evidence type="ECO:0000256" key="5">
    <source>
        <dbReference type="SAM" id="MobiDB-lite"/>
    </source>
</evidence>
<keyword evidence="3 6" id="KW-1133">Transmembrane helix</keyword>
<evidence type="ECO:0000256" key="3">
    <source>
        <dbReference type="ARBA" id="ARBA00022989"/>
    </source>
</evidence>
<feature type="transmembrane region" description="Helical" evidence="6">
    <location>
        <begin position="251"/>
        <end position="273"/>
    </location>
</feature>
<evidence type="ECO:0000256" key="4">
    <source>
        <dbReference type="ARBA" id="ARBA00023136"/>
    </source>
</evidence>
<evidence type="ECO:0000259" key="7">
    <source>
        <dbReference type="Pfam" id="PF14378"/>
    </source>
</evidence>
<proteinExistence type="predicted"/>
<dbReference type="InterPro" id="IPR052185">
    <property type="entry name" value="IPC_Synthase-Related"/>
</dbReference>
<protein>
    <submittedName>
        <fullName evidence="8">Phosphatase PAP2 family protein</fullName>
    </submittedName>
</protein>
<evidence type="ECO:0000256" key="2">
    <source>
        <dbReference type="ARBA" id="ARBA00022692"/>
    </source>
</evidence>
<reference evidence="9" key="1">
    <citation type="journal article" date="2019" name="Int. J. Syst. Evol. Microbiol.">
        <title>The Global Catalogue of Microorganisms (GCM) 10K type strain sequencing project: providing services to taxonomists for standard genome sequencing and annotation.</title>
        <authorList>
            <consortium name="The Broad Institute Genomics Platform"/>
            <consortium name="The Broad Institute Genome Sequencing Center for Infectious Disease"/>
            <person name="Wu L."/>
            <person name="Ma J."/>
        </authorList>
    </citation>
    <scope>NUCLEOTIDE SEQUENCE [LARGE SCALE GENOMIC DNA]</scope>
    <source>
        <strain evidence="9">CGMCC 4.7237</strain>
    </source>
</reference>
<feature type="transmembrane region" description="Helical" evidence="6">
    <location>
        <begin position="118"/>
        <end position="137"/>
    </location>
</feature>
<keyword evidence="9" id="KW-1185">Reference proteome</keyword>
<gene>
    <name evidence="8" type="ORF">ACFO3J_27985</name>
</gene>
<evidence type="ECO:0000256" key="1">
    <source>
        <dbReference type="ARBA" id="ARBA00004141"/>
    </source>
</evidence>
<dbReference type="Pfam" id="PF14378">
    <property type="entry name" value="PAP2_3"/>
    <property type="match status" value="1"/>
</dbReference>